<name>A0A2Z6QDD3_9GLOM</name>
<organism evidence="1 2">
    <name type="scientific">Rhizophagus clarus</name>
    <dbReference type="NCBI Taxonomy" id="94130"/>
    <lineage>
        <taxon>Eukaryota</taxon>
        <taxon>Fungi</taxon>
        <taxon>Fungi incertae sedis</taxon>
        <taxon>Mucoromycota</taxon>
        <taxon>Glomeromycotina</taxon>
        <taxon>Glomeromycetes</taxon>
        <taxon>Glomerales</taxon>
        <taxon>Glomeraceae</taxon>
        <taxon>Rhizophagus</taxon>
    </lineage>
</organism>
<evidence type="ECO:0000313" key="2">
    <source>
        <dbReference type="Proteomes" id="UP000247702"/>
    </source>
</evidence>
<keyword evidence="2" id="KW-1185">Reference proteome</keyword>
<protein>
    <submittedName>
        <fullName evidence="1">Uncharacterized protein</fullName>
    </submittedName>
</protein>
<evidence type="ECO:0000313" key="1">
    <source>
        <dbReference type="EMBL" id="GBB86522.1"/>
    </source>
</evidence>
<proteinExistence type="predicted"/>
<dbReference type="Proteomes" id="UP000247702">
    <property type="component" value="Unassembled WGS sequence"/>
</dbReference>
<gene>
    <name evidence="1" type="ORF">RclHR1_12950003</name>
</gene>
<dbReference type="AlphaFoldDB" id="A0A2Z6QDD3"/>
<dbReference type="EMBL" id="BEXD01000330">
    <property type="protein sequence ID" value="GBB86522.1"/>
    <property type="molecule type" value="Genomic_DNA"/>
</dbReference>
<accession>A0A2Z6QDD3</accession>
<sequence>MKGCQTPWTNPDFGMLVGKGRGLPDGKHDWTFEIEGCQTKNTTGFLKLRYCQTNYEPDFGRKTNHTNWTLGERSNRYCRMNHESDFGRKISILPDESYELDFGLKVLA</sequence>
<comment type="caution">
    <text evidence="1">The sequence shown here is derived from an EMBL/GenBank/DDBJ whole genome shotgun (WGS) entry which is preliminary data.</text>
</comment>
<reference evidence="1 2" key="1">
    <citation type="submission" date="2017-11" db="EMBL/GenBank/DDBJ databases">
        <title>The genome of Rhizophagus clarus HR1 reveals common genetic basis of auxotrophy among arbuscular mycorrhizal fungi.</title>
        <authorList>
            <person name="Kobayashi Y."/>
        </authorList>
    </citation>
    <scope>NUCLEOTIDE SEQUENCE [LARGE SCALE GENOMIC DNA]</scope>
    <source>
        <strain evidence="1 2">HR1</strain>
    </source>
</reference>